<proteinExistence type="predicted"/>
<keyword evidence="1" id="KW-0805">Transcription regulation</keyword>
<reference evidence="6" key="1">
    <citation type="submission" date="2014-11" db="EMBL/GenBank/DDBJ databases">
        <authorList>
            <person name="Hornung B.V."/>
        </authorList>
    </citation>
    <scope>NUCLEOTIDE SEQUENCE</scope>
    <source>
        <strain evidence="6">INE</strain>
    </source>
</reference>
<evidence type="ECO:0000313" key="5">
    <source>
        <dbReference type="EMBL" id="CAA7603040.1"/>
    </source>
</evidence>
<protein>
    <submittedName>
        <fullName evidence="5">GntR-type HTH domain protein</fullName>
    </submittedName>
    <submittedName>
        <fullName evidence="6">Helix_turn_helix gluconate operon transcriptional repressor</fullName>
    </submittedName>
</protein>
<dbReference type="InterPro" id="IPR000524">
    <property type="entry name" value="Tscrpt_reg_HTH_GntR"/>
</dbReference>
<dbReference type="InterPro" id="IPR036388">
    <property type="entry name" value="WH-like_DNA-bd_sf"/>
</dbReference>
<evidence type="ECO:0000313" key="6">
    <source>
        <dbReference type="EMBL" id="CEJ08999.1"/>
    </source>
</evidence>
<dbReference type="CDD" id="cd07377">
    <property type="entry name" value="WHTH_GntR"/>
    <property type="match status" value="1"/>
</dbReference>
<dbReference type="Proteomes" id="UP000836597">
    <property type="component" value="Chromosome"/>
</dbReference>
<evidence type="ECO:0000313" key="7">
    <source>
        <dbReference type="Proteomes" id="UP001071230"/>
    </source>
</evidence>
<dbReference type="Pfam" id="PF00392">
    <property type="entry name" value="GntR"/>
    <property type="match status" value="1"/>
</dbReference>
<dbReference type="EMBL" id="LR746496">
    <property type="protein sequence ID" value="CAA7603040.1"/>
    <property type="molecule type" value="Genomic_DNA"/>
</dbReference>
<gene>
    <name evidence="6" type="ORF">DEACI_3481</name>
    <name evidence="5" type="ORF">DEACI_3863</name>
</gene>
<dbReference type="PANTHER" id="PTHR38445">
    <property type="entry name" value="HTH-TYPE TRANSCRIPTIONAL REPRESSOR YTRA"/>
    <property type="match status" value="1"/>
</dbReference>
<dbReference type="KEGG" id="aacx:DEACI_3863"/>
<dbReference type="SUPFAM" id="SSF46785">
    <property type="entry name" value="Winged helix' DNA-binding domain"/>
    <property type="match status" value="1"/>
</dbReference>
<dbReference type="AlphaFoldDB" id="A0A8S0X755"/>
<accession>A0A8S0X755</accession>
<dbReference type="Proteomes" id="UP001071230">
    <property type="component" value="Unassembled WGS sequence"/>
</dbReference>
<dbReference type="SMART" id="SM00345">
    <property type="entry name" value="HTH_GNTR"/>
    <property type="match status" value="1"/>
</dbReference>
<evidence type="ECO:0000256" key="2">
    <source>
        <dbReference type="ARBA" id="ARBA00023125"/>
    </source>
</evidence>
<dbReference type="PROSITE" id="PS50949">
    <property type="entry name" value="HTH_GNTR"/>
    <property type="match status" value="1"/>
</dbReference>
<keyword evidence="2" id="KW-0238">DNA-binding</keyword>
<keyword evidence="7" id="KW-1185">Reference proteome</keyword>
<sequence>MMHLTISNASEEPIYQQILTQIKTLIIQGEMSGGEALPSIRALAKDLQISVITTKRAYEELEREGFIDTVPGKGSFVAVQNRELLREQRLRVVEEKLALAVNLARSAGIGLSELQEILSLIYEEED</sequence>
<feature type="domain" description="HTH gntR-type" evidence="4">
    <location>
        <begin position="12"/>
        <end position="80"/>
    </location>
</feature>
<reference evidence="5" key="2">
    <citation type="submission" date="2020-01" db="EMBL/GenBank/DDBJ databases">
        <authorList>
            <person name="Hornung B."/>
        </authorList>
    </citation>
    <scope>NUCLEOTIDE SEQUENCE</scope>
    <source>
        <strain evidence="5">PacBioINE</strain>
    </source>
</reference>
<evidence type="ECO:0000259" key="4">
    <source>
        <dbReference type="PROSITE" id="PS50949"/>
    </source>
</evidence>
<name>A0A8S0X755_9FIRM</name>
<organism evidence="5">
    <name type="scientific">Acididesulfobacillus acetoxydans</name>
    <dbReference type="NCBI Taxonomy" id="1561005"/>
    <lineage>
        <taxon>Bacteria</taxon>
        <taxon>Bacillati</taxon>
        <taxon>Bacillota</taxon>
        <taxon>Clostridia</taxon>
        <taxon>Eubacteriales</taxon>
        <taxon>Peptococcaceae</taxon>
        <taxon>Acididesulfobacillus</taxon>
    </lineage>
</organism>
<keyword evidence="3" id="KW-0804">Transcription</keyword>
<dbReference type="GO" id="GO:0003677">
    <property type="term" value="F:DNA binding"/>
    <property type="evidence" value="ECO:0007669"/>
    <property type="project" value="UniProtKB-KW"/>
</dbReference>
<evidence type="ECO:0000256" key="1">
    <source>
        <dbReference type="ARBA" id="ARBA00023015"/>
    </source>
</evidence>
<dbReference type="PANTHER" id="PTHR38445:SF7">
    <property type="entry name" value="GNTR-FAMILY TRANSCRIPTIONAL REGULATOR"/>
    <property type="match status" value="1"/>
</dbReference>
<dbReference type="Gene3D" id="1.10.10.10">
    <property type="entry name" value="Winged helix-like DNA-binding domain superfamily/Winged helix DNA-binding domain"/>
    <property type="match status" value="1"/>
</dbReference>
<dbReference type="EMBL" id="CDGJ01000109">
    <property type="protein sequence ID" value="CEJ08999.1"/>
    <property type="molecule type" value="Genomic_DNA"/>
</dbReference>
<dbReference type="GO" id="GO:0003700">
    <property type="term" value="F:DNA-binding transcription factor activity"/>
    <property type="evidence" value="ECO:0007669"/>
    <property type="project" value="InterPro"/>
</dbReference>
<dbReference type="InterPro" id="IPR036390">
    <property type="entry name" value="WH_DNA-bd_sf"/>
</dbReference>
<evidence type="ECO:0000256" key="3">
    <source>
        <dbReference type="ARBA" id="ARBA00023163"/>
    </source>
</evidence>